<dbReference type="AlphaFoldDB" id="A0A7I7XEM0"/>
<organism evidence="2 3">
    <name type="scientific">Mycolicibacterium madagascariense</name>
    <dbReference type="NCBI Taxonomy" id="212765"/>
    <lineage>
        <taxon>Bacteria</taxon>
        <taxon>Bacillati</taxon>
        <taxon>Actinomycetota</taxon>
        <taxon>Actinomycetes</taxon>
        <taxon>Mycobacteriales</taxon>
        <taxon>Mycobacteriaceae</taxon>
        <taxon>Mycolicibacterium</taxon>
    </lineage>
</organism>
<dbReference type="Proteomes" id="UP000466517">
    <property type="component" value="Chromosome"/>
</dbReference>
<proteinExistence type="predicted"/>
<reference evidence="2 3" key="1">
    <citation type="journal article" date="2019" name="Emerg. Microbes Infect.">
        <title>Comprehensive subspecies identification of 175 nontuberculous mycobacteria species based on 7547 genomic profiles.</title>
        <authorList>
            <person name="Matsumoto Y."/>
            <person name="Kinjo T."/>
            <person name="Motooka D."/>
            <person name="Nabeya D."/>
            <person name="Jung N."/>
            <person name="Uechi K."/>
            <person name="Horii T."/>
            <person name="Iida T."/>
            <person name="Fujita J."/>
            <person name="Nakamura S."/>
        </authorList>
    </citation>
    <scope>NUCLEOTIDE SEQUENCE [LARGE SCALE GENOMIC DNA]</scope>
    <source>
        <strain evidence="2 3">JCM 13574</strain>
    </source>
</reference>
<keyword evidence="3" id="KW-1185">Reference proteome</keyword>
<protein>
    <submittedName>
        <fullName evidence="2">Uncharacterized protein</fullName>
    </submittedName>
</protein>
<gene>
    <name evidence="2" type="ORF">MMAD_19130</name>
</gene>
<dbReference type="RefSeq" id="WP_163735730.1">
    <property type="nucleotide sequence ID" value="NZ_AP022610.1"/>
</dbReference>
<dbReference type="EMBL" id="AP022610">
    <property type="protein sequence ID" value="BBZ27618.1"/>
    <property type="molecule type" value="Genomic_DNA"/>
</dbReference>
<dbReference type="KEGG" id="mmag:MMAD_19130"/>
<name>A0A7I7XEM0_9MYCO</name>
<accession>A0A7I7XEM0</accession>
<evidence type="ECO:0000313" key="3">
    <source>
        <dbReference type="Proteomes" id="UP000466517"/>
    </source>
</evidence>
<sequence length="70" mass="7427">MTYLANLLLIVTVMSAPYLVAAGLTAAFPNLRRGAGHLPRTGEVGARFFDGRADENAGRDPRRVDAAGAR</sequence>
<evidence type="ECO:0000256" key="1">
    <source>
        <dbReference type="SAM" id="MobiDB-lite"/>
    </source>
</evidence>
<evidence type="ECO:0000313" key="2">
    <source>
        <dbReference type="EMBL" id="BBZ27618.1"/>
    </source>
</evidence>
<feature type="region of interest" description="Disordered" evidence="1">
    <location>
        <begin position="49"/>
        <end position="70"/>
    </location>
</feature>